<gene>
    <name evidence="11" type="ORF">F3Y22_tig00008235pilonHSYRG00018</name>
</gene>
<evidence type="ECO:0000256" key="7">
    <source>
        <dbReference type="ARBA" id="ARBA00022918"/>
    </source>
</evidence>
<dbReference type="Pfam" id="PF13976">
    <property type="entry name" value="gag_pre-integrs"/>
    <property type="match status" value="1"/>
</dbReference>
<sequence>MSGSNMFTLNVSDAGDYVFVADQRSESKLWHLRYGHLNVNGLQLLSNKGVGIRRELTAPCTPKQNGVAERKNRTVVEMARSLLKAKKLPNDFQAEAIATVVYLLNISPTKAVLNCTPHESWRGTKPSVNHLKIFGCLAYVLVSSQNRKKT</sequence>
<evidence type="ECO:0000259" key="10">
    <source>
        <dbReference type="PROSITE" id="PS50994"/>
    </source>
</evidence>
<evidence type="ECO:0000256" key="6">
    <source>
        <dbReference type="ARBA" id="ARBA00022908"/>
    </source>
</evidence>
<dbReference type="GO" id="GO:0003676">
    <property type="term" value="F:nucleic acid binding"/>
    <property type="evidence" value="ECO:0007669"/>
    <property type="project" value="InterPro"/>
</dbReference>
<dbReference type="GO" id="GO:0015074">
    <property type="term" value="P:DNA integration"/>
    <property type="evidence" value="ECO:0007669"/>
    <property type="project" value="UniProtKB-KW"/>
</dbReference>
<accession>A0A6A3CE46</accession>
<dbReference type="PANTHER" id="PTHR42648:SF11">
    <property type="entry name" value="TRANSPOSON TY4-P GAG-POL POLYPROTEIN"/>
    <property type="match status" value="1"/>
</dbReference>
<dbReference type="EMBL" id="VEPZ02000407">
    <property type="protein sequence ID" value="KAE8725698.1"/>
    <property type="molecule type" value="Genomic_DNA"/>
</dbReference>
<dbReference type="Gene3D" id="3.30.420.10">
    <property type="entry name" value="Ribonuclease H-like superfamily/Ribonuclease H"/>
    <property type="match status" value="1"/>
</dbReference>
<keyword evidence="3" id="KW-0255">Endonuclease</keyword>
<keyword evidence="12" id="KW-1185">Reference proteome</keyword>
<keyword evidence="2" id="KW-0479">Metal-binding</keyword>
<dbReference type="InterPro" id="IPR039537">
    <property type="entry name" value="Retrotran_Ty1/copia-like"/>
</dbReference>
<dbReference type="GO" id="GO:0003964">
    <property type="term" value="F:RNA-directed DNA polymerase activity"/>
    <property type="evidence" value="ECO:0007669"/>
    <property type="project" value="UniProtKB-KW"/>
</dbReference>
<dbReference type="AlphaFoldDB" id="A0A6A3CE46"/>
<feature type="domain" description="Integrase catalytic" evidence="10">
    <location>
        <begin position="1"/>
        <end position="125"/>
    </location>
</feature>
<dbReference type="Proteomes" id="UP000436088">
    <property type="component" value="Unassembled WGS sequence"/>
</dbReference>
<dbReference type="GO" id="GO:0016787">
    <property type="term" value="F:hydrolase activity"/>
    <property type="evidence" value="ECO:0007669"/>
    <property type="project" value="UniProtKB-KW"/>
</dbReference>
<keyword evidence="8" id="KW-0548">Nucleotidyltransferase</keyword>
<keyword evidence="1" id="KW-0540">Nuclease</keyword>
<dbReference type="GO" id="GO:0003887">
    <property type="term" value="F:DNA-directed DNA polymerase activity"/>
    <property type="evidence" value="ECO:0007669"/>
    <property type="project" value="UniProtKB-KW"/>
</dbReference>
<evidence type="ECO:0000256" key="2">
    <source>
        <dbReference type="ARBA" id="ARBA00022723"/>
    </source>
</evidence>
<dbReference type="SUPFAM" id="SSF53098">
    <property type="entry name" value="Ribonuclease H-like"/>
    <property type="match status" value="1"/>
</dbReference>
<keyword evidence="8" id="KW-0239">DNA-directed DNA polymerase</keyword>
<evidence type="ECO:0000313" key="11">
    <source>
        <dbReference type="EMBL" id="KAE8725698.1"/>
    </source>
</evidence>
<comment type="caution">
    <text evidence="11">The sequence shown here is derived from an EMBL/GenBank/DDBJ whole genome shotgun (WGS) entry which is preliminary data.</text>
</comment>
<dbReference type="PANTHER" id="PTHR42648">
    <property type="entry name" value="TRANSPOSASE, PUTATIVE-RELATED"/>
    <property type="match status" value="1"/>
</dbReference>
<evidence type="ECO:0000256" key="1">
    <source>
        <dbReference type="ARBA" id="ARBA00022722"/>
    </source>
</evidence>
<dbReference type="InterPro" id="IPR001584">
    <property type="entry name" value="Integrase_cat-core"/>
</dbReference>
<evidence type="ECO:0000313" key="12">
    <source>
        <dbReference type="Proteomes" id="UP000436088"/>
    </source>
</evidence>
<dbReference type="GO" id="GO:0004519">
    <property type="term" value="F:endonuclease activity"/>
    <property type="evidence" value="ECO:0007669"/>
    <property type="project" value="UniProtKB-KW"/>
</dbReference>
<keyword evidence="9" id="KW-0233">DNA recombination</keyword>
<proteinExistence type="predicted"/>
<keyword evidence="7" id="KW-0695">RNA-directed DNA polymerase</keyword>
<name>A0A6A3CE46_HIBSY</name>
<dbReference type="GO" id="GO:0006310">
    <property type="term" value="P:DNA recombination"/>
    <property type="evidence" value="ECO:0007669"/>
    <property type="project" value="UniProtKB-KW"/>
</dbReference>
<evidence type="ECO:0000256" key="9">
    <source>
        <dbReference type="ARBA" id="ARBA00023172"/>
    </source>
</evidence>
<evidence type="ECO:0000256" key="5">
    <source>
        <dbReference type="ARBA" id="ARBA00022842"/>
    </source>
</evidence>
<keyword evidence="5" id="KW-0460">Magnesium</keyword>
<dbReference type="PROSITE" id="PS50994">
    <property type="entry name" value="INTEGRASE"/>
    <property type="match status" value="1"/>
</dbReference>
<keyword evidence="8" id="KW-0808">Transferase</keyword>
<dbReference type="InterPro" id="IPR012337">
    <property type="entry name" value="RNaseH-like_sf"/>
</dbReference>
<dbReference type="InterPro" id="IPR025724">
    <property type="entry name" value="GAG-pre-integrase_dom"/>
</dbReference>
<keyword evidence="6" id="KW-0229">DNA integration</keyword>
<keyword evidence="4" id="KW-0378">Hydrolase</keyword>
<reference evidence="11" key="1">
    <citation type="submission" date="2019-09" db="EMBL/GenBank/DDBJ databases">
        <title>Draft genome information of white flower Hibiscus syriacus.</title>
        <authorList>
            <person name="Kim Y.-M."/>
        </authorList>
    </citation>
    <scope>NUCLEOTIDE SEQUENCE [LARGE SCALE GENOMIC DNA]</scope>
    <source>
        <strain evidence="11">YM2019G1</strain>
    </source>
</reference>
<dbReference type="InterPro" id="IPR036397">
    <property type="entry name" value="RNaseH_sf"/>
</dbReference>
<evidence type="ECO:0000256" key="3">
    <source>
        <dbReference type="ARBA" id="ARBA00022759"/>
    </source>
</evidence>
<organism evidence="11 12">
    <name type="scientific">Hibiscus syriacus</name>
    <name type="common">Rose of Sharon</name>
    <dbReference type="NCBI Taxonomy" id="106335"/>
    <lineage>
        <taxon>Eukaryota</taxon>
        <taxon>Viridiplantae</taxon>
        <taxon>Streptophyta</taxon>
        <taxon>Embryophyta</taxon>
        <taxon>Tracheophyta</taxon>
        <taxon>Spermatophyta</taxon>
        <taxon>Magnoliopsida</taxon>
        <taxon>eudicotyledons</taxon>
        <taxon>Gunneridae</taxon>
        <taxon>Pentapetalae</taxon>
        <taxon>rosids</taxon>
        <taxon>malvids</taxon>
        <taxon>Malvales</taxon>
        <taxon>Malvaceae</taxon>
        <taxon>Malvoideae</taxon>
        <taxon>Hibiscus</taxon>
    </lineage>
</organism>
<evidence type="ECO:0000256" key="8">
    <source>
        <dbReference type="ARBA" id="ARBA00022932"/>
    </source>
</evidence>
<evidence type="ECO:0000256" key="4">
    <source>
        <dbReference type="ARBA" id="ARBA00022801"/>
    </source>
</evidence>
<dbReference type="GO" id="GO:0046872">
    <property type="term" value="F:metal ion binding"/>
    <property type="evidence" value="ECO:0007669"/>
    <property type="project" value="UniProtKB-KW"/>
</dbReference>
<protein>
    <recommendedName>
        <fullName evidence="10">Integrase catalytic domain-containing protein</fullName>
    </recommendedName>
</protein>